<evidence type="ECO:0000256" key="1">
    <source>
        <dbReference type="SAM" id="MobiDB-lite"/>
    </source>
</evidence>
<evidence type="ECO:0000313" key="2">
    <source>
        <dbReference type="EMBL" id="CAH1112464.1"/>
    </source>
</evidence>
<organism evidence="2 3">
    <name type="scientific">Psylliodes chrysocephalus</name>
    <dbReference type="NCBI Taxonomy" id="3402493"/>
    <lineage>
        <taxon>Eukaryota</taxon>
        <taxon>Metazoa</taxon>
        <taxon>Ecdysozoa</taxon>
        <taxon>Arthropoda</taxon>
        <taxon>Hexapoda</taxon>
        <taxon>Insecta</taxon>
        <taxon>Pterygota</taxon>
        <taxon>Neoptera</taxon>
        <taxon>Endopterygota</taxon>
        <taxon>Coleoptera</taxon>
        <taxon>Polyphaga</taxon>
        <taxon>Cucujiformia</taxon>
        <taxon>Chrysomeloidea</taxon>
        <taxon>Chrysomelidae</taxon>
        <taxon>Galerucinae</taxon>
        <taxon>Alticini</taxon>
        <taxon>Psylliodes</taxon>
    </lineage>
</organism>
<dbReference type="AlphaFoldDB" id="A0A9P0D5Q6"/>
<dbReference type="OrthoDB" id="6818577at2759"/>
<feature type="compositionally biased region" description="Polar residues" evidence="1">
    <location>
        <begin position="48"/>
        <end position="62"/>
    </location>
</feature>
<keyword evidence="3" id="KW-1185">Reference proteome</keyword>
<accession>A0A9P0D5Q6</accession>
<dbReference type="Proteomes" id="UP001153636">
    <property type="component" value="Chromosome 6"/>
</dbReference>
<reference evidence="2" key="1">
    <citation type="submission" date="2022-01" db="EMBL/GenBank/DDBJ databases">
        <authorList>
            <person name="King R."/>
        </authorList>
    </citation>
    <scope>NUCLEOTIDE SEQUENCE</scope>
</reference>
<sequence length="169" mass="19022">MQKQLLLTDVSEMKNRFDERLNELCSSKAEVGPSQQCEGEISSLDSYVQPSTSLSEPSSDFSNNKREINVSGASEIQVPGHEKRVYEGYEDFSEDPNVKKRKADILKIREISASNLKKQAEKMLQTSNSKYPTAKKGDTVRVRVPDVDRGRTDGRNILAIVLEIIIFIN</sequence>
<proteinExistence type="predicted"/>
<evidence type="ECO:0000313" key="3">
    <source>
        <dbReference type="Proteomes" id="UP001153636"/>
    </source>
</evidence>
<dbReference type="EMBL" id="OV651818">
    <property type="protein sequence ID" value="CAH1112464.1"/>
    <property type="molecule type" value="Genomic_DNA"/>
</dbReference>
<protein>
    <submittedName>
        <fullName evidence="2">Uncharacterized protein</fullName>
    </submittedName>
</protein>
<name>A0A9P0D5Q6_9CUCU</name>
<gene>
    <name evidence="2" type="ORF">PSYICH_LOCUS12415</name>
</gene>
<feature type="region of interest" description="Disordered" evidence="1">
    <location>
        <begin position="48"/>
        <end position="74"/>
    </location>
</feature>